<reference evidence="1 2" key="1">
    <citation type="submission" date="2024-09" db="EMBL/GenBank/DDBJ databases">
        <authorList>
            <person name="Sun Q."/>
            <person name="Mori K."/>
        </authorList>
    </citation>
    <scope>NUCLEOTIDE SEQUENCE [LARGE SCALE GENOMIC DNA]</scope>
    <source>
        <strain evidence="1 2">ATCC 51285</strain>
    </source>
</reference>
<dbReference type="InterPro" id="IPR008912">
    <property type="entry name" value="Uncharacterised_CoxE"/>
</dbReference>
<dbReference type="Proteomes" id="UP001589628">
    <property type="component" value="Unassembled WGS sequence"/>
</dbReference>
<dbReference type="PANTHER" id="PTHR39338:SF7">
    <property type="entry name" value="BLL6692 PROTEIN"/>
    <property type="match status" value="1"/>
</dbReference>
<comment type="caution">
    <text evidence="1">The sequence shown here is derived from an EMBL/GenBank/DDBJ whole genome shotgun (WGS) entry which is preliminary data.</text>
</comment>
<dbReference type="RefSeq" id="WP_027313513.1">
    <property type="nucleotide sequence ID" value="NZ_JAUESS010000002.1"/>
</dbReference>
<keyword evidence="2" id="KW-1185">Reference proteome</keyword>
<name>A0ABV5Z6E4_9GAMM</name>
<gene>
    <name evidence="1" type="ORF">ACFFLH_00235</name>
</gene>
<accession>A0ABV5Z6E4</accession>
<proteinExistence type="predicted"/>
<sequence length="392" mass="45365">MLIDFFSEVRRAGVPCSPREWLDLVGALEANLAALDIQAFYYLARACLVKDERHYDRFDRAFAHYFKGIEALPSELTGLIPAEWLQKNWERLLSAEERAQLPTQSSLEELLELLQKRLAEQEKRHAGGNKWIGTGGTSPFGAYGDHPQGIRIGQQGNRRNSAVKVWDKREFRDLDSSITLGIRQIQVALRKLRTFARQGAADELDLDATISHTAKQGGWLDIQMRPERHNAVKVLLFLDVGGSMDPYIRLCEELFSACRSEFKHLEYFYFHNCVYESVWRNNLRRNSERTPLEEVWRTYGPEYKLIFIGDAAMAPWEISHPGGSVEHWNEEAGQVWLQRLLSHYPKRIWLNPMQQSHWGYTQSIQMISSLLEQQMYPLTLDGLEQGIRTLSR</sequence>
<dbReference type="PANTHER" id="PTHR39338">
    <property type="entry name" value="BLL5662 PROTEIN-RELATED"/>
    <property type="match status" value="1"/>
</dbReference>
<protein>
    <submittedName>
        <fullName evidence="1">VWA domain-containing protein</fullName>
    </submittedName>
</protein>
<organism evidence="1 2">
    <name type="scientific">Balneatrix alpica</name>
    <dbReference type="NCBI Taxonomy" id="75684"/>
    <lineage>
        <taxon>Bacteria</taxon>
        <taxon>Pseudomonadati</taxon>
        <taxon>Pseudomonadota</taxon>
        <taxon>Gammaproteobacteria</taxon>
        <taxon>Oceanospirillales</taxon>
        <taxon>Balneatrichaceae</taxon>
        <taxon>Balneatrix</taxon>
    </lineage>
</organism>
<evidence type="ECO:0000313" key="1">
    <source>
        <dbReference type="EMBL" id="MFB9884843.1"/>
    </source>
</evidence>
<dbReference type="EMBL" id="JBHLZN010000001">
    <property type="protein sequence ID" value="MFB9884843.1"/>
    <property type="molecule type" value="Genomic_DNA"/>
</dbReference>
<dbReference type="Pfam" id="PF05762">
    <property type="entry name" value="VWA_CoxE"/>
    <property type="match status" value="1"/>
</dbReference>
<evidence type="ECO:0000313" key="2">
    <source>
        <dbReference type="Proteomes" id="UP001589628"/>
    </source>
</evidence>